<dbReference type="PANTHER" id="PTHR23026">
    <property type="entry name" value="NADPH NITROREDUCTASE"/>
    <property type="match status" value="1"/>
</dbReference>
<evidence type="ECO:0000313" key="2">
    <source>
        <dbReference type="EMBL" id="AXG05334.1"/>
    </source>
</evidence>
<evidence type="ECO:0000313" key="3">
    <source>
        <dbReference type="Proteomes" id="UP000253273"/>
    </source>
</evidence>
<organism evidence="2 3">
    <name type="scientific">Haloplanus rubicundus</name>
    <dbReference type="NCBI Taxonomy" id="1547898"/>
    <lineage>
        <taxon>Archaea</taxon>
        <taxon>Methanobacteriati</taxon>
        <taxon>Methanobacteriota</taxon>
        <taxon>Stenosarchaea group</taxon>
        <taxon>Halobacteria</taxon>
        <taxon>Halobacteriales</taxon>
        <taxon>Haloferacaceae</taxon>
        <taxon>Haloplanus</taxon>
    </lineage>
</organism>
<dbReference type="GO" id="GO:0016491">
    <property type="term" value="F:oxidoreductase activity"/>
    <property type="evidence" value="ECO:0007669"/>
    <property type="project" value="InterPro"/>
</dbReference>
<dbReference type="Gene3D" id="3.40.109.30">
    <property type="entry name" value="putative nitroreductase (tm1586), domain 2"/>
    <property type="match status" value="1"/>
</dbReference>
<gene>
    <name evidence="2" type="ORF">DU500_02200</name>
</gene>
<dbReference type="GeneID" id="37282159"/>
<dbReference type="KEGG" id="haj:DU500_02200"/>
<dbReference type="InterPro" id="IPR050627">
    <property type="entry name" value="Nitroreductase/BluB"/>
</dbReference>
<keyword evidence="3" id="KW-1185">Reference proteome</keyword>
<dbReference type="NCBIfam" id="NF047509">
    <property type="entry name" value="Rv3131_FMN_oxido"/>
    <property type="match status" value="1"/>
</dbReference>
<feature type="coiled-coil region" evidence="1">
    <location>
        <begin position="169"/>
        <end position="196"/>
    </location>
</feature>
<dbReference type="AlphaFoldDB" id="A0A345DZG2"/>
<sequence>MSAAELTRSVWDVNADDYSADAPFGERLRFLLRYAILAPSSHNSQPWRFRIEGRAVHVAADESRWLRAADPDRRELFVSLGCAVENLVVAAEHFGFDPAVSYPDGGTERIATVTMDDGASERRPAAPFDELTARYTSHERFDGTPLDSPTRNRLVAAVEGAPVALHLVNGDAKRAVGELQAEADRLQMKNRAYREELGHWIGLGALGHSWLLARVGQAVVAHLDIGDREAAKNSVLVESAPVVGVLTTASDDPAARVGTGRAFERVALRASAAGVAVHPMSQILERPALRRRLASELDFDGATPQHLFRLGYADEAAEDTPRWPVESVLDGE</sequence>
<reference evidence="2 3" key="1">
    <citation type="submission" date="2018-07" db="EMBL/GenBank/DDBJ databases">
        <title>Genome sequences of Haloplanus sp. CBA1113.</title>
        <authorList>
            <person name="Kim Y.B."/>
            <person name="Roh S.W."/>
        </authorList>
    </citation>
    <scope>NUCLEOTIDE SEQUENCE [LARGE SCALE GENOMIC DNA]</scope>
    <source>
        <strain evidence="2 3">CBA1113</strain>
    </source>
</reference>
<accession>A0A345DZG2</accession>
<dbReference type="Proteomes" id="UP000253273">
    <property type="component" value="Chromosome"/>
</dbReference>
<proteinExistence type="predicted"/>
<evidence type="ECO:0000256" key="1">
    <source>
        <dbReference type="SAM" id="Coils"/>
    </source>
</evidence>
<dbReference type="EMBL" id="CP031150">
    <property type="protein sequence ID" value="AXG05334.1"/>
    <property type="molecule type" value="Genomic_DNA"/>
</dbReference>
<dbReference type="RefSeq" id="WP_114584484.1">
    <property type="nucleotide sequence ID" value="NZ_CP031150.1"/>
</dbReference>
<keyword evidence="1" id="KW-0175">Coiled coil</keyword>
<name>A0A345DZG2_9EURY</name>
<dbReference type="PANTHER" id="PTHR23026:SF123">
    <property type="entry name" value="NAD(P)H NITROREDUCTASE RV3131-RELATED"/>
    <property type="match status" value="1"/>
</dbReference>
<dbReference type="Gene3D" id="3.40.109.10">
    <property type="entry name" value="NADH Oxidase"/>
    <property type="match status" value="1"/>
</dbReference>
<dbReference type="InterPro" id="IPR000415">
    <property type="entry name" value="Nitroreductase-like"/>
</dbReference>
<dbReference type="SUPFAM" id="SSF55469">
    <property type="entry name" value="FMN-dependent nitroreductase-like"/>
    <property type="match status" value="2"/>
</dbReference>
<dbReference type="OrthoDB" id="287850at2157"/>
<protein>
    <submittedName>
        <fullName evidence="2">Nitroreductase</fullName>
    </submittedName>
</protein>